<dbReference type="PANTHER" id="PTHR30349:SF90">
    <property type="entry name" value="TYROSINE RECOMBINASE XERD"/>
    <property type="match status" value="1"/>
</dbReference>
<dbReference type="Pfam" id="PF00589">
    <property type="entry name" value="Phage_integrase"/>
    <property type="match status" value="1"/>
</dbReference>
<protein>
    <submittedName>
        <fullName evidence="7">Integrase</fullName>
    </submittedName>
</protein>
<dbReference type="Pfam" id="PF02899">
    <property type="entry name" value="Phage_int_SAM_1"/>
    <property type="match status" value="1"/>
</dbReference>
<reference evidence="7 8" key="1">
    <citation type="submission" date="2019-01" db="EMBL/GenBank/DDBJ databases">
        <title>Genomic insights into a novel species Rhodoferax sp.</title>
        <authorList>
            <person name="Jin L."/>
        </authorList>
    </citation>
    <scope>NUCLEOTIDE SEQUENCE [LARGE SCALE GENOMIC DNA]</scope>
    <source>
        <strain evidence="7 8">CHu59-6-5</strain>
    </source>
</reference>
<dbReference type="CDD" id="cd01188">
    <property type="entry name" value="INT_RitA_C_like"/>
    <property type="match status" value="1"/>
</dbReference>
<sequence>MTNTAEYLSGSRLFRRLRSGTHGHLVELYAARLVEVGLSRHGTWRSLNVVGNLLAWMTSHRTKLSSLDERMVERYLRHQGAKQTIHLDDRAALKRWLLTLRTLGTIAPVPVPRNTPLQQIFAEFGDYLRSERGLTAKTIAHHQPAIRRFLFEVCPAGASDLGKIKQDEVIRYVECHAQDWSPKSAKLMCWSLRAFLRYLHHTGLNPHALAGCVPSIRQWNLVGLPTHLSAAQVQKALDGCDRASAVGRRDFAILMMLSKIGLRADEVATLTLDDIDWRAGDMLVRAKGRQRARMPIASDVGAAIVAYLQEGRPKSSCRQLFLRSLAPHTGFASASAITMIAKTALERAGIQGYAHQGAHIFRHSLATELLRSGATLTEIGHLLGHKSHDTTRIYAKVDIEALRTLSPPWPGGAQ</sequence>
<dbReference type="InterPro" id="IPR050090">
    <property type="entry name" value="Tyrosine_recombinase_XerCD"/>
</dbReference>
<dbReference type="SUPFAM" id="SSF56349">
    <property type="entry name" value="DNA breaking-rejoining enzymes"/>
    <property type="match status" value="1"/>
</dbReference>
<dbReference type="GO" id="GO:0006310">
    <property type="term" value="P:DNA recombination"/>
    <property type="evidence" value="ECO:0007669"/>
    <property type="project" value="UniProtKB-KW"/>
</dbReference>
<dbReference type="InterPro" id="IPR002104">
    <property type="entry name" value="Integrase_catalytic"/>
</dbReference>
<dbReference type="EMBL" id="CP035503">
    <property type="protein sequence ID" value="QDL38649.1"/>
    <property type="molecule type" value="Genomic_DNA"/>
</dbReference>
<keyword evidence="3" id="KW-0233">DNA recombination</keyword>
<feature type="domain" description="Tyr recombinase" evidence="5">
    <location>
        <begin position="223"/>
        <end position="407"/>
    </location>
</feature>
<dbReference type="PROSITE" id="PS51900">
    <property type="entry name" value="CB"/>
    <property type="match status" value="1"/>
</dbReference>
<dbReference type="PANTHER" id="PTHR30349">
    <property type="entry name" value="PHAGE INTEGRASE-RELATED"/>
    <property type="match status" value="1"/>
</dbReference>
<dbReference type="Gene3D" id="1.10.443.10">
    <property type="entry name" value="Intergrase catalytic core"/>
    <property type="match status" value="1"/>
</dbReference>
<dbReference type="InterPro" id="IPR004107">
    <property type="entry name" value="Integrase_SAM-like_N"/>
</dbReference>
<evidence type="ECO:0000259" key="5">
    <source>
        <dbReference type="PROSITE" id="PS51898"/>
    </source>
</evidence>
<evidence type="ECO:0000256" key="2">
    <source>
        <dbReference type="ARBA" id="ARBA00023125"/>
    </source>
</evidence>
<keyword evidence="2 4" id="KW-0238">DNA-binding</keyword>
<dbReference type="GO" id="GO:0003677">
    <property type="term" value="F:DNA binding"/>
    <property type="evidence" value="ECO:0007669"/>
    <property type="project" value="UniProtKB-UniRule"/>
</dbReference>
<dbReference type="InterPro" id="IPR044068">
    <property type="entry name" value="CB"/>
</dbReference>
<accession>A0A515DE36</accession>
<evidence type="ECO:0000256" key="1">
    <source>
        <dbReference type="ARBA" id="ARBA00022908"/>
    </source>
</evidence>
<evidence type="ECO:0000259" key="6">
    <source>
        <dbReference type="PROSITE" id="PS51900"/>
    </source>
</evidence>
<dbReference type="PROSITE" id="PS51898">
    <property type="entry name" value="TYR_RECOMBINASE"/>
    <property type="match status" value="1"/>
</dbReference>
<evidence type="ECO:0000256" key="3">
    <source>
        <dbReference type="ARBA" id="ARBA00023172"/>
    </source>
</evidence>
<keyword evidence="8" id="KW-1185">Reference proteome</keyword>
<feature type="domain" description="Core-binding (CB)" evidence="6">
    <location>
        <begin position="115"/>
        <end position="200"/>
    </location>
</feature>
<dbReference type="InterPro" id="IPR013762">
    <property type="entry name" value="Integrase-like_cat_sf"/>
</dbReference>
<dbReference type="OrthoDB" id="8912821at2"/>
<gene>
    <name evidence="7" type="ORF">EUB48_16155</name>
</gene>
<dbReference type="AlphaFoldDB" id="A0A515DE36"/>
<evidence type="ECO:0000313" key="7">
    <source>
        <dbReference type="EMBL" id="QDL38649.1"/>
    </source>
</evidence>
<dbReference type="Gene3D" id="1.10.150.130">
    <property type="match status" value="1"/>
</dbReference>
<evidence type="ECO:0000313" key="8">
    <source>
        <dbReference type="Proteomes" id="UP000316798"/>
    </source>
</evidence>
<dbReference type="InterPro" id="IPR010998">
    <property type="entry name" value="Integrase_recombinase_N"/>
</dbReference>
<dbReference type="InterPro" id="IPR011010">
    <property type="entry name" value="DNA_brk_join_enz"/>
</dbReference>
<dbReference type="GO" id="GO:0015074">
    <property type="term" value="P:DNA integration"/>
    <property type="evidence" value="ECO:0007669"/>
    <property type="project" value="UniProtKB-KW"/>
</dbReference>
<evidence type="ECO:0000256" key="4">
    <source>
        <dbReference type="PROSITE-ProRule" id="PRU01248"/>
    </source>
</evidence>
<dbReference type="KEGG" id="rhf:EUB48_16155"/>
<keyword evidence="1" id="KW-0229">DNA integration</keyword>
<dbReference type="Proteomes" id="UP000316798">
    <property type="component" value="Chromosome"/>
</dbReference>
<dbReference type="RefSeq" id="WP_142820086.1">
    <property type="nucleotide sequence ID" value="NZ_CP035503.1"/>
</dbReference>
<name>A0A515DE36_9BURK</name>
<organism evidence="7 8">
    <name type="scientific">Rhodoferax sediminis</name>
    <dbReference type="NCBI Taxonomy" id="2509614"/>
    <lineage>
        <taxon>Bacteria</taxon>
        <taxon>Pseudomonadati</taxon>
        <taxon>Pseudomonadota</taxon>
        <taxon>Betaproteobacteria</taxon>
        <taxon>Burkholderiales</taxon>
        <taxon>Comamonadaceae</taxon>
        <taxon>Rhodoferax</taxon>
    </lineage>
</organism>
<proteinExistence type="predicted"/>